<dbReference type="InParanoid" id="G8JPL9"/>
<dbReference type="GO" id="GO:0045033">
    <property type="term" value="P:peroxisome inheritance"/>
    <property type="evidence" value="ECO:0007669"/>
    <property type="project" value="InterPro"/>
</dbReference>
<evidence type="ECO:0000256" key="5">
    <source>
        <dbReference type="ARBA" id="ARBA00023136"/>
    </source>
</evidence>
<comment type="function">
    <text evidence="1">Required for peroxisome inheritance.</text>
</comment>
<comment type="subcellular location">
    <subcellularLocation>
        <location evidence="2">Peroxisome membrane</location>
        <topology evidence="2">Peripheral membrane protein</topology>
    </subcellularLocation>
</comment>
<reference evidence="9" key="1">
    <citation type="journal article" date="2012" name="G3 (Bethesda)">
        <title>Pichia sorbitophila, an interspecies yeast hybrid reveals early steps of genome resolution following polyploidization.</title>
        <authorList>
            <person name="Leh Louis V."/>
            <person name="Despons L."/>
            <person name="Friedrich A."/>
            <person name="Martin T."/>
            <person name="Durrens P."/>
            <person name="Casaregola S."/>
            <person name="Neuveglise C."/>
            <person name="Fairhead C."/>
            <person name="Marck C."/>
            <person name="Cruz J.A."/>
            <person name="Straub M.L."/>
            <person name="Kugler V."/>
            <person name="Sacerdot C."/>
            <person name="Uzunov Z."/>
            <person name="Thierry A."/>
            <person name="Weiss S."/>
            <person name="Bleykasten C."/>
            <person name="De Montigny J."/>
            <person name="Jacques N."/>
            <person name="Jung P."/>
            <person name="Lemaire M."/>
            <person name="Mallet S."/>
            <person name="Morel G."/>
            <person name="Richard G.F."/>
            <person name="Sarkar A."/>
            <person name="Savel G."/>
            <person name="Schacherer J."/>
            <person name="Seret M.L."/>
            <person name="Talla E."/>
            <person name="Samson G."/>
            <person name="Jubin C."/>
            <person name="Poulain J."/>
            <person name="Vacherie B."/>
            <person name="Barbe V."/>
            <person name="Pelletier E."/>
            <person name="Sherman D.J."/>
            <person name="Westhof E."/>
            <person name="Weissenbach J."/>
            <person name="Baret P.V."/>
            <person name="Wincker P."/>
            <person name="Gaillardin C."/>
            <person name="Dujon B."/>
            <person name="Souciet J.L."/>
        </authorList>
    </citation>
    <scope>NUCLEOTIDE SEQUENCE [LARGE SCALE GENOMIC DNA]</scope>
    <source>
        <strain evidence="9">CBS 270.75 / DBVPG 7215 / KCTC 17166 / NRRL Y-17582</strain>
    </source>
</reference>
<keyword evidence="9" id="KW-1185">Reference proteome</keyword>
<keyword evidence="5" id="KW-0472">Membrane</keyword>
<keyword evidence="6" id="KW-0576">Peroxisome</keyword>
<protein>
    <recommendedName>
        <fullName evidence="4">Inheritance of peroxisomes protein 1</fullName>
    </recommendedName>
</protein>
<accession>G8JPL9</accession>
<evidence type="ECO:0000256" key="1">
    <source>
        <dbReference type="ARBA" id="ARBA00003594"/>
    </source>
</evidence>
<dbReference type="GeneID" id="11470508"/>
<dbReference type="eggNOG" id="ENOG502S7ZC">
    <property type="taxonomic scope" value="Eukaryota"/>
</dbReference>
<evidence type="ECO:0000313" key="9">
    <source>
        <dbReference type="Proteomes" id="UP000006790"/>
    </source>
</evidence>
<dbReference type="STRING" id="931890.G8JPL9"/>
<dbReference type="EMBL" id="CP002498">
    <property type="protein sequence ID" value="AET37868.1"/>
    <property type="molecule type" value="Genomic_DNA"/>
</dbReference>
<sequence>MSNGVTKVMVENTSSGSKSKMPKIRQSPFKTIRNSFLMKKNGLSNTLNRSSHTPKVSGSKDNNEGGGQESHSGSIYGGCSSPADYRNIKKNRSVSTERVTLFKYDHVKVTSYQSPLPSLYERTSTARTTEDIHGRKATVLEAKGPLEIYQLVAPMTAQSSQKVTYLCLGRKEQIIRPILPKLKINMLNSEGYQFSVLSFNPENWWKVEFLESTGDDSVVPYTVISAFENAVKNICQFFNKSARQIKDFETENDDLEYLLYIDSKDKDGGHDEVTLDRDNSTDDTSVLNTATTSEMINDAFKRAMENILPNNPVQRLDLQKFRKFGSHNELADTLVTDTYEKHRSRALSVPYELPLWNKRSNDSTLVSWMDIEYDDIIKE</sequence>
<dbReference type="KEGG" id="erc:Ecym_2115"/>
<evidence type="ECO:0000256" key="7">
    <source>
        <dbReference type="SAM" id="MobiDB-lite"/>
    </source>
</evidence>
<dbReference type="OMA" id="WMDIEYD"/>
<feature type="compositionally biased region" description="Polar residues" evidence="7">
    <location>
        <begin position="42"/>
        <end position="60"/>
    </location>
</feature>
<dbReference type="Pfam" id="PF12634">
    <property type="entry name" value="Inp1"/>
    <property type="match status" value="1"/>
</dbReference>
<proteinExistence type="inferred from homology"/>
<evidence type="ECO:0000313" key="8">
    <source>
        <dbReference type="EMBL" id="AET37868.1"/>
    </source>
</evidence>
<dbReference type="RefSeq" id="XP_003644685.1">
    <property type="nucleotide sequence ID" value="XM_003644637.1"/>
</dbReference>
<feature type="region of interest" description="Disordered" evidence="7">
    <location>
        <begin position="1"/>
        <end position="78"/>
    </location>
</feature>
<name>G8JPL9_ERECY</name>
<dbReference type="InterPro" id="IPR024758">
    <property type="entry name" value="Inp1"/>
</dbReference>
<evidence type="ECO:0000256" key="6">
    <source>
        <dbReference type="ARBA" id="ARBA00023140"/>
    </source>
</evidence>
<feature type="compositionally biased region" description="Polar residues" evidence="7">
    <location>
        <begin position="1"/>
        <end position="18"/>
    </location>
</feature>
<dbReference type="OrthoDB" id="4068391at2759"/>
<gene>
    <name evidence="8" type="ordered locus">Ecym_2115</name>
</gene>
<dbReference type="HOGENOM" id="CLU_055317_0_0_1"/>
<organism evidence="8 9">
    <name type="scientific">Eremothecium cymbalariae (strain CBS 270.75 / DBVPG 7215 / KCTC 17166 / NRRL Y-17582)</name>
    <name type="common">Yeast</name>
    <dbReference type="NCBI Taxonomy" id="931890"/>
    <lineage>
        <taxon>Eukaryota</taxon>
        <taxon>Fungi</taxon>
        <taxon>Dikarya</taxon>
        <taxon>Ascomycota</taxon>
        <taxon>Saccharomycotina</taxon>
        <taxon>Saccharomycetes</taxon>
        <taxon>Saccharomycetales</taxon>
        <taxon>Saccharomycetaceae</taxon>
        <taxon>Eremothecium</taxon>
    </lineage>
</organism>
<evidence type="ECO:0000256" key="4">
    <source>
        <dbReference type="ARBA" id="ARBA00021397"/>
    </source>
</evidence>
<evidence type="ECO:0000256" key="2">
    <source>
        <dbReference type="ARBA" id="ARBA00004421"/>
    </source>
</evidence>
<evidence type="ECO:0000256" key="3">
    <source>
        <dbReference type="ARBA" id="ARBA00010707"/>
    </source>
</evidence>
<dbReference type="Proteomes" id="UP000006790">
    <property type="component" value="Chromosome 2"/>
</dbReference>
<comment type="similarity">
    <text evidence="3">Belongs to the INP1 family.</text>
</comment>
<dbReference type="GO" id="GO:0005780">
    <property type="term" value="C:extrinsic component of intraperoxisomal membrane"/>
    <property type="evidence" value="ECO:0007669"/>
    <property type="project" value="InterPro"/>
</dbReference>
<dbReference type="AlphaFoldDB" id="G8JPL9"/>
<dbReference type="PRINTS" id="PR02103">
    <property type="entry name" value="INPROXISOME1"/>
</dbReference>